<evidence type="ECO:0000256" key="1">
    <source>
        <dbReference type="SAM" id="Phobius"/>
    </source>
</evidence>
<dbReference type="Proteomes" id="UP000031532">
    <property type="component" value="Unassembled WGS sequence"/>
</dbReference>
<keyword evidence="4" id="KW-1185">Reference proteome</keyword>
<keyword evidence="1" id="KW-0472">Membrane</keyword>
<reference evidence="3 4" key="1">
    <citation type="journal article" date="2015" name="Genome Announc.">
        <title>Draft Genome Sequence of the Terrestrial Cyanobacterium Scytonema millei VB511283, Isolated from Eastern India.</title>
        <authorList>
            <person name="Sen D."/>
            <person name="Chandrababunaidu M.M."/>
            <person name="Singh D."/>
            <person name="Sanghi N."/>
            <person name="Ghorai A."/>
            <person name="Mishra G.P."/>
            <person name="Madduluri M."/>
            <person name="Adhikary S.P."/>
            <person name="Tripathy S."/>
        </authorList>
    </citation>
    <scope>NUCLEOTIDE SEQUENCE [LARGE SCALE GENOMIC DNA]</scope>
    <source>
        <strain evidence="3 4">VB511283</strain>
    </source>
</reference>
<proteinExistence type="predicted"/>
<evidence type="ECO:0000313" key="3">
    <source>
        <dbReference type="EMBL" id="NHC35805.1"/>
    </source>
</evidence>
<feature type="domain" description="DUF6644" evidence="2">
    <location>
        <begin position="12"/>
        <end position="156"/>
    </location>
</feature>
<feature type="transmembrane region" description="Helical" evidence="1">
    <location>
        <begin position="131"/>
        <end position="155"/>
    </location>
</feature>
<keyword evidence="1" id="KW-1133">Transmembrane helix</keyword>
<feature type="transmembrane region" description="Helical" evidence="1">
    <location>
        <begin position="102"/>
        <end position="119"/>
    </location>
</feature>
<evidence type="ECO:0000313" key="4">
    <source>
        <dbReference type="Proteomes" id="UP000031532"/>
    </source>
</evidence>
<name>A0A9X5I5A6_9CYAN</name>
<dbReference type="EMBL" id="JTJC03000003">
    <property type="protein sequence ID" value="NHC35805.1"/>
    <property type="molecule type" value="Genomic_DNA"/>
</dbReference>
<organism evidence="3 4">
    <name type="scientific">Scytonema millei VB511283</name>
    <dbReference type="NCBI Taxonomy" id="1245923"/>
    <lineage>
        <taxon>Bacteria</taxon>
        <taxon>Bacillati</taxon>
        <taxon>Cyanobacteriota</taxon>
        <taxon>Cyanophyceae</taxon>
        <taxon>Nostocales</taxon>
        <taxon>Scytonemataceae</taxon>
        <taxon>Scytonema</taxon>
    </lineage>
</organism>
<dbReference type="Pfam" id="PF20349">
    <property type="entry name" value="DUF6644"/>
    <property type="match status" value="1"/>
</dbReference>
<comment type="caution">
    <text evidence="3">The sequence shown here is derived from an EMBL/GenBank/DDBJ whole genome shotgun (WGS) entry which is preliminary data.</text>
</comment>
<evidence type="ECO:0000259" key="2">
    <source>
        <dbReference type="Pfam" id="PF20349"/>
    </source>
</evidence>
<protein>
    <recommendedName>
        <fullName evidence="2">DUF6644 domain-containing protein</fullName>
    </recommendedName>
</protein>
<keyword evidence="1" id="KW-0812">Transmembrane</keyword>
<gene>
    <name evidence="3" type="ORF">QH73_0014280</name>
</gene>
<dbReference type="OrthoDB" id="3536934at2"/>
<feature type="transmembrane region" description="Helical" evidence="1">
    <location>
        <begin position="74"/>
        <end position="96"/>
    </location>
</feature>
<feature type="transmembrane region" description="Helical" evidence="1">
    <location>
        <begin position="32"/>
        <end position="53"/>
    </location>
</feature>
<accession>A0A9X5I5A6</accession>
<dbReference type="AlphaFoldDB" id="A0A9X5I5A6"/>
<dbReference type="InterPro" id="IPR046586">
    <property type="entry name" value="DUF6644"/>
</dbReference>
<sequence>MDVPVESMNILEWLEYSAIGETARQFYPWLEVMHILGFSVLIGCVAIFDLRLLGYYRRLSIADSVRYLLRLARMSFIIVALSGLLLFAAQATLLAVNPAFRFKLLLLAIALLNAVIFHWKFSPSRQVKQLIFVKAIAIISLLAWMGIVICGRFIAYT</sequence>